<feature type="compositionally biased region" description="Acidic residues" evidence="1">
    <location>
        <begin position="132"/>
        <end position="141"/>
    </location>
</feature>
<keyword evidence="3" id="KW-1185">Reference proteome</keyword>
<dbReference type="OrthoDB" id="2418218at2759"/>
<feature type="compositionally biased region" description="Low complexity" evidence="1">
    <location>
        <begin position="117"/>
        <end position="131"/>
    </location>
</feature>
<evidence type="ECO:0000256" key="1">
    <source>
        <dbReference type="SAM" id="MobiDB-lite"/>
    </source>
</evidence>
<dbReference type="Proteomes" id="UP001153678">
    <property type="component" value="Unassembled WGS sequence"/>
</dbReference>
<gene>
    <name evidence="2" type="ORF">FWILDA_LOCUS5419</name>
</gene>
<reference evidence="2" key="1">
    <citation type="submission" date="2022-08" db="EMBL/GenBank/DDBJ databases">
        <authorList>
            <person name="Kallberg Y."/>
            <person name="Tangrot J."/>
            <person name="Rosling A."/>
        </authorList>
    </citation>
    <scope>NUCLEOTIDE SEQUENCE</scope>
    <source>
        <strain evidence="2">Wild A</strain>
    </source>
</reference>
<protein>
    <submittedName>
        <fullName evidence="2">7174_t:CDS:1</fullName>
    </submittedName>
</protein>
<evidence type="ECO:0000313" key="2">
    <source>
        <dbReference type="EMBL" id="CAI2172120.1"/>
    </source>
</evidence>
<sequence>MTSNPLDRLAAYFKPCTRPFVQEDYNNLEDTFAELQKRKLNPLDNLSAFFKPLTKKFDESDYYNDELLASHNPFSDKLFEISNADRPEKRKSLIPINSSTKKIRFNSFDDEDNRLPSLSTKTTSSDTSSSESSDDDEEDNESFPFSEFYQKMLQSDDDVESMLTEFDDSIVDNLESLSFIDNDNATEPSRKIMESRSTKQALTVDEDAESQTTKKGAFRNEISPSVMIQLENIKNKEKEVEFPQISEKVKVEGKGDPKIPKAPMAGFTGRRAHKFIDMLDNQAFRTRHRKVIMKRVRGPNLSGGLTSLLSYGFKPTSMLG</sequence>
<dbReference type="AlphaFoldDB" id="A0A9W4WMB6"/>
<feature type="region of interest" description="Disordered" evidence="1">
    <location>
        <begin position="181"/>
        <end position="213"/>
    </location>
</feature>
<proteinExistence type="predicted"/>
<feature type="compositionally biased region" description="Basic and acidic residues" evidence="1">
    <location>
        <begin position="188"/>
        <end position="197"/>
    </location>
</feature>
<dbReference type="EMBL" id="CAMKVN010000899">
    <property type="protein sequence ID" value="CAI2172120.1"/>
    <property type="molecule type" value="Genomic_DNA"/>
</dbReference>
<comment type="caution">
    <text evidence="2">The sequence shown here is derived from an EMBL/GenBank/DDBJ whole genome shotgun (WGS) entry which is preliminary data.</text>
</comment>
<organism evidence="2 3">
    <name type="scientific">Funneliformis geosporum</name>
    <dbReference type="NCBI Taxonomy" id="1117311"/>
    <lineage>
        <taxon>Eukaryota</taxon>
        <taxon>Fungi</taxon>
        <taxon>Fungi incertae sedis</taxon>
        <taxon>Mucoromycota</taxon>
        <taxon>Glomeromycotina</taxon>
        <taxon>Glomeromycetes</taxon>
        <taxon>Glomerales</taxon>
        <taxon>Glomeraceae</taxon>
        <taxon>Funneliformis</taxon>
    </lineage>
</organism>
<evidence type="ECO:0000313" key="3">
    <source>
        <dbReference type="Proteomes" id="UP001153678"/>
    </source>
</evidence>
<feature type="region of interest" description="Disordered" evidence="1">
    <location>
        <begin position="114"/>
        <end position="142"/>
    </location>
</feature>
<accession>A0A9W4WMB6</accession>
<name>A0A9W4WMB6_9GLOM</name>